<dbReference type="EMBL" id="APPK01000043">
    <property type="protein sequence ID" value="ENV21071.1"/>
    <property type="molecule type" value="Genomic_DNA"/>
</dbReference>
<dbReference type="HOGENOM" id="CLU_2393118_0_0_6"/>
<evidence type="ECO:0000313" key="1">
    <source>
        <dbReference type="EMBL" id="ENV21071.1"/>
    </source>
</evidence>
<organism evidence="1 3">
    <name type="scientific">Acinetobacter bereziniae NIPH 3</name>
    <dbReference type="NCBI Taxonomy" id="1217651"/>
    <lineage>
        <taxon>Bacteria</taxon>
        <taxon>Pseudomonadati</taxon>
        <taxon>Pseudomonadota</taxon>
        <taxon>Gammaproteobacteria</taxon>
        <taxon>Moraxellales</taxon>
        <taxon>Moraxellaceae</taxon>
        <taxon>Acinetobacter</taxon>
    </lineage>
</organism>
<comment type="caution">
    <text evidence="1">The sequence shown here is derived from an EMBL/GenBank/DDBJ whole genome shotgun (WGS) entry which is preliminary data.</text>
</comment>
<proteinExistence type="predicted"/>
<dbReference type="Proteomes" id="UP000013270">
    <property type="component" value="Unassembled WGS sequence"/>
</dbReference>
<dbReference type="PATRIC" id="fig|1217651.3.peg.2795"/>
<reference evidence="1 3" key="1">
    <citation type="submission" date="2013-02" db="EMBL/GenBank/DDBJ databases">
        <title>The Genome Sequence of Acinetobacter bereziniae NIPH 3.</title>
        <authorList>
            <consortium name="The Broad Institute Genome Sequencing Platform"/>
            <consortium name="The Broad Institute Genome Sequencing Center for Infectious Disease"/>
            <person name="Cerqueira G."/>
            <person name="Feldgarden M."/>
            <person name="Courvalin P."/>
            <person name="Perichon B."/>
            <person name="Grillot-Courvalin C."/>
            <person name="Clermont D."/>
            <person name="Rocha E."/>
            <person name="Yoon E.-J."/>
            <person name="Nemec A."/>
            <person name="Walker B."/>
            <person name="Young S.K."/>
            <person name="Zeng Q."/>
            <person name="Gargeya S."/>
            <person name="Fitzgerald M."/>
            <person name="Haas B."/>
            <person name="Abouelleil A."/>
            <person name="Alvarado L."/>
            <person name="Arachchi H.M."/>
            <person name="Berlin A.M."/>
            <person name="Chapman S.B."/>
            <person name="Dewar J."/>
            <person name="Goldberg J."/>
            <person name="Griggs A."/>
            <person name="Gujja S."/>
            <person name="Hansen M."/>
            <person name="Howarth C."/>
            <person name="Imamovic A."/>
            <person name="Larimer J."/>
            <person name="McCowan C."/>
            <person name="Murphy C."/>
            <person name="Neiman D."/>
            <person name="Pearson M."/>
            <person name="Priest M."/>
            <person name="Roberts A."/>
            <person name="Saif S."/>
            <person name="Shea T."/>
            <person name="Sisk P."/>
            <person name="Sykes S."/>
            <person name="Wortman J."/>
            <person name="Nusbaum C."/>
            <person name="Birren B."/>
        </authorList>
    </citation>
    <scope>NUCLEOTIDE SEQUENCE [LARGE SCALE GENOMIC DNA]</scope>
    <source>
        <strain evidence="1 3">NIPH 3</strain>
    </source>
</reference>
<evidence type="ECO:0000313" key="3">
    <source>
        <dbReference type="Proteomes" id="UP000013270"/>
    </source>
</evidence>
<gene>
    <name evidence="1" type="ORF">F963_02836</name>
    <name evidence="2" type="ORF">F963_02839</name>
</gene>
<sequence>MNALSPSDKILNDSFETYSEICDSVKKLIINNPLLFHPFKDEQAIDIGLTLFYLLQQDGNAGDLVGWLSGITQTINGAFAHNWKYPSNIHDIR</sequence>
<name>N8XA17_ACIBZ</name>
<dbReference type="EMBL" id="APPK01000043">
    <property type="protein sequence ID" value="ENV21074.1"/>
    <property type="molecule type" value="Genomic_DNA"/>
</dbReference>
<dbReference type="AlphaFoldDB" id="N8XA17"/>
<evidence type="ECO:0000313" key="2">
    <source>
        <dbReference type="EMBL" id="ENV21074.1"/>
    </source>
</evidence>
<protein>
    <submittedName>
        <fullName evidence="1">Uncharacterized protein</fullName>
    </submittedName>
</protein>
<dbReference type="RefSeq" id="WP_004831377.1">
    <property type="nucleotide sequence ID" value="NZ_KB849468.1"/>
</dbReference>
<accession>N8XA17</accession>